<dbReference type="GO" id="GO:0005737">
    <property type="term" value="C:cytoplasm"/>
    <property type="evidence" value="ECO:0007669"/>
    <property type="project" value="UniProtKB-ARBA"/>
</dbReference>
<evidence type="ECO:0000313" key="3">
    <source>
        <dbReference type="Proteomes" id="UP000002899"/>
    </source>
</evidence>
<dbReference type="PANTHER" id="PTHR21011">
    <property type="entry name" value="MITOCHONDRIAL 28S RIBOSOMAL PROTEIN S6"/>
    <property type="match status" value="1"/>
</dbReference>
<organism evidence="2 3">
    <name type="scientific">Babesia microti (strain RI)</name>
    <dbReference type="NCBI Taxonomy" id="1133968"/>
    <lineage>
        <taxon>Eukaryota</taxon>
        <taxon>Sar</taxon>
        <taxon>Alveolata</taxon>
        <taxon>Apicomplexa</taxon>
        <taxon>Aconoidasida</taxon>
        <taxon>Piroplasmida</taxon>
        <taxon>Babesiidae</taxon>
        <taxon>Babesia</taxon>
    </lineage>
</organism>
<dbReference type="GO" id="GO:0003735">
    <property type="term" value="F:structural constituent of ribosome"/>
    <property type="evidence" value="ECO:0007669"/>
    <property type="project" value="InterPro"/>
</dbReference>
<evidence type="ECO:0000313" key="2">
    <source>
        <dbReference type="EMBL" id="CCF73762.1"/>
    </source>
</evidence>
<dbReference type="AlphaFoldDB" id="I7J6G3"/>
<keyword evidence="3" id="KW-1185">Reference proteome</keyword>
<reference evidence="2 3" key="1">
    <citation type="journal article" date="2012" name="Nucleic Acids Res.">
        <title>Sequencing of the smallest Apicomplexan genome from the human pathogen Babesia microti.</title>
        <authorList>
            <person name="Cornillot E."/>
            <person name="Hadj-Kaddour K."/>
            <person name="Dassouli A."/>
            <person name="Noel B."/>
            <person name="Ranwez V."/>
            <person name="Vacherie B."/>
            <person name="Augagneur Y."/>
            <person name="Bres V."/>
            <person name="Duclos A."/>
            <person name="Randazzo S."/>
            <person name="Carcy B."/>
            <person name="Debierre-Grockiego F."/>
            <person name="Delbecq S."/>
            <person name="Moubri-Menage K."/>
            <person name="Shams-Eldin H."/>
            <person name="Usmani-Brown S."/>
            <person name="Bringaud F."/>
            <person name="Wincker P."/>
            <person name="Vivares C.P."/>
            <person name="Schwarz R.T."/>
            <person name="Schetters T.P."/>
            <person name="Krause P.J."/>
            <person name="Gorenflot A."/>
            <person name="Berry V."/>
            <person name="Barbe V."/>
            <person name="Ben Mamoun C."/>
        </authorList>
    </citation>
    <scope>NUCLEOTIDE SEQUENCE [LARGE SCALE GENOMIC DNA]</scope>
    <source>
        <strain evidence="2 3">RI</strain>
    </source>
</reference>
<reference evidence="2 3" key="3">
    <citation type="journal article" date="2016" name="Sci. Rep.">
        <title>Genome-wide diversity and gene expression profiling of Babesia microti isolates identify polymorphic genes that mediate host-pathogen interactions.</title>
        <authorList>
            <person name="Silva J.C."/>
            <person name="Cornillot E."/>
            <person name="McCracken C."/>
            <person name="Usmani-Brown S."/>
            <person name="Dwivedi A."/>
            <person name="Ifeonu O.O."/>
            <person name="Crabtree J."/>
            <person name="Gotia H.T."/>
            <person name="Virji A.Z."/>
            <person name="Reynes C."/>
            <person name="Colinge J."/>
            <person name="Kumar V."/>
            <person name="Lawres L."/>
            <person name="Pazzi J.E."/>
            <person name="Pablo J.V."/>
            <person name="Hung C."/>
            <person name="Brancato J."/>
            <person name="Kumari P."/>
            <person name="Orvis J."/>
            <person name="Tretina K."/>
            <person name="Chibucos M."/>
            <person name="Ott S."/>
            <person name="Sadzewicz L."/>
            <person name="Sengamalay N."/>
            <person name="Shetty A.C."/>
            <person name="Su Q."/>
            <person name="Tallon L."/>
            <person name="Fraser C.M."/>
            <person name="Frutos R."/>
            <person name="Molina D.M."/>
            <person name="Krause P.J."/>
            <person name="Ben Mamoun C."/>
        </authorList>
    </citation>
    <scope>NUCLEOTIDE SEQUENCE [LARGE SCALE GENOMIC DNA]</scope>
    <source>
        <strain evidence="2 3">RI</strain>
    </source>
</reference>
<dbReference type="SUPFAM" id="SSF54995">
    <property type="entry name" value="Ribosomal protein S6"/>
    <property type="match status" value="1"/>
</dbReference>
<sequence length="113" mass="12955">MLYETYLIFSKRADPVDISNTLVNLAQIATANSGLVIRTQDLGTRYTAFKISKPNVGTFWYGRFYYIATAAHPTFVAEINRLLNSNANILRHITLKMKYKTNLLTNVYSHLYD</sequence>
<accession>I7J6G3</accession>
<keyword evidence="2" id="KW-0687">Ribonucleoprotein</keyword>
<dbReference type="GO" id="GO:0070181">
    <property type="term" value="F:small ribosomal subunit rRNA binding"/>
    <property type="evidence" value="ECO:0007669"/>
    <property type="project" value="TreeGrafter"/>
</dbReference>
<dbReference type="Pfam" id="PF01250">
    <property type="entry name" value="Ribosomal_S6"/>
    <property type="match status" value="1"/>
</dbReference>
<reference evidence="2 3" key="2">
    <citation type="journal article" date="2013" name="PLoS ONE">
        <title>Whole genome mapping and re-organization of the nuclear and mitochondrial genomes of Babesia microti isolates.</title>
        <authorList>
            <person name="Cornillot E."/>
            <person name="Dassouli A."/>
            <person name="Garg A."/>
            <person name="Pachikara N."/>
            <person name="Randazzo S."/>
            <person name="Depoix D."/>
            <person name="Carcy B."/>
            <person name="Delbecq S."/>
            <person name="Frutos R."/>
            <person name="Silva J.C."/>
            <person name="Sutton R."/>
            <person name="Krause P.J."/>
            <person name="Mamoun C.B."/>
        </authorList>
    </citation>
    <scope>NUCLEOTIDE SEQUENCE [LARGE SCALE GENOMIC DNA]</scope>
    <source>
        <strain evidence="2 3">RI</strain>
    </source>
</reference>
<comment type="similarity">
    <text evidence="1">Belongs to the bacterial ribosomal protein bS6 family.</text>
</comment>
<dbReference type="InterPro" id="IPR000529">
    <property type="entry name" value="Ribosomal_bS6"/>
</dbReference>
<dbReference type="PANTHER" id="PTHR21011:SF1">
    <property type="entry name" value="SMALL RIBOSOMAL SUBUNIT PROTEIN BS6M"/>
    <property type="match status" value="1"/>
</dbReference>
<dbReference type="GO" id="GO:0006412">
    <property type="term" value="P:translation"/>
    <property type="evidence" value="ECO:0007669"/>
    <property type="project" value="InterPro"/>
</dbReference>
<dbReference type="CDD" id="cd15465">
    <property type="entry name" value="bS6_mito"/>
    <property type="match status" value="1"/>
</dbReference>
<evidence type="ECO:0000256" key="1">
    <source>
        <dbReference type="ARBA" id="ARBA00009512"/>
    </source>
</evidence>
<keyword evidence="2" id="KW-0689">Ribosomal protein</keyword>
<dbReference type="KEGG" id="bmic:BMR1_02g03045"/>
<dbReference type="VEuPathDB" id="PiroplasmaDB:BMR1_02g03045"/>
<dbReference type="GO" id="GO:0005840">
    <property type="term" value="C:ribosome"/>
    <property type="evidence" value="ECO:0007669"/>
    <property type="project" value="UniProtKB-KW"/>
</dbReference>
<proteinExistence type="inferred from homology"/>
<protein>
    <submittedName>
        <fullName evidence="2">Mitochondrial ribosomal protein S6-2, putative</fullName>
    </submittedName>
</protein>
<dbReference type="InterPro" id="IPR014717">
    <property type="entry name" value="Transl_elong_EF1B/ribsomal_bS6"/>
</dbReference>
<dbReference type="EMBL" id="FO082872">
    <property type="protein sequence ID" value="CCF73762.1"/>
    <property type="molecule type" value="Genomic_DNA"/>
</dbReference>
<dbReference type="GeneID" id="24424390"/>
<name>I7J6G3_BABMR</name>
<dbReference type="RefSeq" id="XP_012648371.1">
    <property type="nucleotide sequence ID" value="XM_012792917.1"/>
</dbReference>
<dbReference type="InterPro" id="IPR035980">
    <property type="entry name" value="Ribosomal_bS6_sf"/>
</dbReference>
<dbReference type="Proteomes" id="UP000002899">
    <property type="component" value="Chromosome II"/>
</dbReference>
<dbReference type="OrthoDB" id="363348at2759"/>
<dbReference type="OMA" id="FFHSNTF"/>
<dbReference type="Gene3D" id="3.30.70.60">
    <property type="match status" value="1"/>
</dbReference>